<reference evidence="2 3" key="1">
    <citation type="submission" date="2020-08" db="EMBL/GenBank/DDBJ databases">
        <title>Cohnella phylogeny.</title>
        <authorList>
            <person name="Dunlap C."/>
        </authorList>
    </citation>
    <scope>NUCLEOTIDE SEQUENCE [LARGE SCALE GENOMIC DNA]</scope>
    <source>
        <strain evidence="2 3">DSM 25241</strain>
    </source>
</reference>
<dbReference type="InterPro" id="IPR016181">
    <property type="entry name" value="Acyl_CoA_acyltransferase"/>
</dbReference>
<comment type="caution">
    <text evidence="2">The sequence shown here is derived from an EMBL/GenBank/DDBJ whole genome shotgun (WGS) entry which is preliminary data.</text>
</comment>
<dbReference type="InterPro" id="IPR051531">
    <property type="entry name" value="N-acetyltransferase"/>
</dbReference>
<keyword evidence="2" id="KW-0808">Transferase</keyword>
<feature type="domain" description="N-acetyltransferase" evidence="1">
    <location>
        <begin position="9"/>
        <end position="169"/>
    </location>
</feature>
<dbReference type="PROSITE" id="PS51186">
    <property type="entry name" value="GNAT"/>
    <property type="match status" value="1"/>
</dbReference>
<gene>
    <name evidence="2" type="ORF">H7B67_25665</name>
</gene>
<dbReference type="GO" id="GO:0016747">
    <property type="term" value="F:acyltransferase activity, transferring groups other than amino-acyl groups"/>
    <property type="evidence" value="ECO:0007669"/>
    <property type="project" value="InterPro"/>
</dbReference>
<protein>
    <submittedName>
        <fullName evidence="2">GNAT family N-acetyltransferase</fullName>
    </submittedName>
</protein>
<evidence type="ECO:0000259" key="1">
    <source>
        <dbReference type="PROSITE" id="PS51186"/>
    </source>
</evidence>
<keyword evidence="3" id="KW-1185">Reference proteome</keyword>
<dbReference type="RefSeq" id="WP_185122740.1">
    <property type="nucleotide sequence ID" value="NZ_JACJVQ010000023.1"/>
</dbReference>
<name>A0A841T1U9_9BACL</name>
<dbReference type="PANTHER" id="PTHR43792">
    <property type="entry name" value="GNAT FAMILY, PUTATIVE (AFU_ORTHOLOGUE AFUA_3G00765)-RELATED-RELATED"/>
    <property type="match status" value="1"/>
</dbReference>
<organism evidence="2 3">
    <name type="scientific">Cohnella thailandensis</name>
    <dbReference type="NCBI Taxonomy" id="557557"/>
    <lineage>
        <taxon>Bacteria</taxon>
        <taxon>Bacillati</taxon>
        <taxon>Bacillota</taxon>
        <taxon>Bacilli</taxon>
        <taxon>Bacillales</taxon>
        <taxon>Paenibacillaceae</taxon>
        <taxon>Cohnella</taxon>
    </lineage>
</organism>
<evidence type="ECO:0000313" key="2">
    <source>
        <dbReference type="EMBL" id="MBB6637532.1"/>
    </source>
</evidence>
<dbReference type="Proteomes" id="UP000535838">
    <property type="component" value="Unassembled WGS sequence"/>
</dbReference>
<proteinExistence type="predicted"/>
<sequence>MIRLETNRLRIREYQKEDLPQLHRILSDRETMSFWPSPFDFGQSKQWLANRGLELYPSGFGRFAVELKDSGELIGDAGLLRIEMNGDLENDLGYIVHSNYWGHGFGYEAAYALMRYGFETLQLTRICANMPANHVASRNVALKLGMVLEKQFLNPKNRDILTYLYAKEN</sequence>
<dbReference type="Pfam" id="PF13302">
    <property type="entry name" value="Acetyltransf_3"/>
    <property type="match status" value="1"/>
</dbReference>
<evidence type="ECO:0000313" key="3">
    <source>
        <dbReference type="Proteomes" id="UP000535838"/>
    </source>
</evidence>
<dbReference type="PANTHER" id="PTHR43792:SF1">
    <property type="entry name" value="N-ACETYLTRANSFERASE DOMAIN-CONTAINING PROTEIN"/>
    <property type="match status" value="1"/>
</dbReference>
<dbReference type="AlphaFoldDB" id="A0A841T1U9"/>
<accession>A0A841T1U9</accession>
<dbReference type="SUPFAM" id="SSF55729">
    <property type="entry name" value="Acyl-CoA N-acyltransferases (Nat)"/>
    <property type="match status" value="1"/>
</dbReference>
<dbReference type="InterPro" id="IPR000182">
    <property type="entry name" value="GNAT_dom"/>
</dbReference>
<dbReference type="EMBL" id="JACJVQ010000023">
    <property type="protein sequence ID" value="MBB6637532.1"/>
    <property type="molecule type" value="Genomic_DNA"/>
</dbReference>
<dbReference type="Gene3D" id="3.40.630.30">
    <property type="match status" value="1"/>
</dbReference>